<keyword evidence="1" id="KW-0732">Signal</keyword>
<evidence type="ECO:0000256" key="1">
    <source>
        <dbReference type="SAM" id="SignalP"/>
    </source>
</evidence>
<accession>A0A1X3H1Q4</accession>
<evidence type="ECO:0000313" key="3">
    <source>
        <dbReference type="Proteomes" id="UP000193553"/>
    </source>
</evidence>
<reference evidence="2 3" key="1">
    <citation type="submission" date="2017-03" db="EMBL/GenBank/DDBJ databases">
        <title>Whole genome sequences of fourteen strains of Bradyrhizobium canariense and one strain of Bradyrhizobium japonicum isolated from Lupinus (Papilionoideae: Genisteae) species in Algeria.</title>
        <authorList>
            <person name="Crovadore J."/>
            <person name="Chekireb D."/>
            <person name="Brachmann A."/>
            <person name="Chablais R."/>
            <person name="Cochard B."/>
            <person name="Lefort F."/>
        </authorList>
    </citation>
    <scope>NUCLEOTIDE SEQUENCE [LARGE SCALE GENOMIC DNA]</scope>
    <source>
        <strain evidence="2 3">UBMA195</strain>
    </source>
</reference>
<dbReference type="OrthoDB" id="8236332at2"/>
<dbReference type="AlphaFoldDB" id="A0A1X3H1Q4"/>
<feature type="chain" id="PRO_5011183176" evidence="1">
    <location>
        <begin position="22"/>
        <end position="123"/>
    </location>
</feature>
<organism evidence="2 3">
    <name type="scientific">Bradyrhizobium canariense</name>
    <dbReference type="NCBI Taxonomy" id="255045"/>
    <lineage>
        <taxon>Bacteria</taxon>
        <taxon>Pseudomonadati</taxon>
        <taxon>Pseudomonadota</taxon>
        <taxon>Alphaproteobacteria</taxon>
        <taxon>Hyphomicrobiales</taxon>
        <taxon>Nitrobacteraceae</taxon>
        <taxon>Bradyrhizobium</taxon>
    </lineage>
</organism>
<protein>
    <submittedName>
        <fullName evidence="2">Uncharacterized protein</fullName>
    </submittedName>
</protein>
<proteinExistence type="predicted"/>
<gene>
    <name evidence="2" type="ORF">BSZ18_27580</name>
</gene>
<name>A0A1X3H1Q4_9BRAD</name>
<dbReference type="EMBL" id="NAFI01000183">
    <property type="protein sequence ID" value="OSJ05265.1"/>
    <property type="molecule type" value="Genomic_DNA"/>
</dbReference>
<dbReference type="RefSeq" id="WP_039799351.1">
    <property type="nucleotide sequence ID" value="NZ_NAFD01000190.1"/>
</dbReference>
<feature type="signal peptide" evidence="1">
    <location>
        <begin position="1"/>
        <end position="21"/>
    </location>
</feature>
<comment type="caution">
    <text evidence="2">The sequence shown here is derived from an EMBL/GenBank/DDBJ whole genome shotgun (WGS) entry which is preliminary data.</text>
</comment>
<sequence>MIRFSSLLPISFLIICTPAWADEMKIQFTFGPPRPCTTVFPNPEIKMKSVPPGTRTIVVKFRREKNYEMGGQEIPFPSDNIVKPESLRTWGPCNSGLYTYEIIAKSSTGAALAKAEWSEPYPP</sequence>
<evidence type="ECO:0000313" key="2">
    <source>
        <dbReference type="EMBL" id="OSJ05265.1"/>
    </source>
</evidence>
<dbReference type="Proteomes" id="UP000193553">
    <property type="component" value="Unassembled WGS sequence"/>
</dbReference>